<dbReference type="AlphaFoldDB" id="A0A7T5EHJ1"/>
<protein>
    <submittedName>
        <fullName evidence="6">NAD-dependent epimerase/dehydratase family protein</fullName>
    </submittedName>
</protein>
<dbReference type="Pfam" id="PF01370">
    <property type="entry name" value="Epimerase"/>
    <property type="match status" value="1"/>
</dbReference>
<dbReference type="PRINTS" id="PR01713">
    <property type="entry name" value="NUCEPIMERASE"/>
</dbReference>
<organism evidence="6 8">
    <name type="scientific">Brevibacillus composti</name>
    <dbReference type="NCBI Taxonomy" id="2796470"/>
    <lineage>
        <taxon>Bacteria</taxon>
        <taxon>Bacillati</taxon>
        <taxon>Bacillota</taxon>
        <taxon>Bacilli</taxon>
        <taxon>Bacillales</taxon>
        <taxon>Paenibacillaceae</taxon>
        <taxon>Brevibacillus</taxon>
    </lineage>
</organism>
<dbReference type="InterPro" id="IPR044516">
    <property type="entry name" value="UXS-like"/>
</dbReference>
<sequence>MKILVTGGAGFIGSHLVERLLREQHEVWALDDLSTGKHAFVSPLQAHPNMHFVQGSVLDEKILRELVRKVDAIYHLAAVLGVKNTVENPLKVINGNIDGTKLVLEAAFPERKKVIFASTSEVYGKNTAIPFQEDDDRILGSTATHRWCYSTAKALDEHLCLAYASMGLPVTILRYFNTYGPRATSSAYGGVIPRFVTAALKNEPLYVYGTGEQTRCFTFIDDTVEGTFRALQPQANGLVINIGNDKPISIRETAKLVVELAQSSSPIITRSYEEAYGPGYEDMQRRQPSLQRALEVLDYRPQVSLAEGLKKTIDWYRQQLQKSGRDSG</sequence>
<evidence type="ECO:0000256" key="3">
    <source>
        <dbReference type="ARBA" id="ARBA00023027"/>
    </source>
</evidence>
<keyword evidence="4" id="KW-0456">Lyase</keyword>
<gene>
    <name evidence="6" type="ORF">JD108_11875</name>
    <name evidence="7" type="ORF">KDJ56_11820</name>
</gene>
<accession>A0A7T5EHJ1</accession>
<dbReference type="InterPro" id="IPR001509">
    <property type="entry name" value="Epimerase_deHydtase"/>
</dbReference>
<evidence type="ECO:0000313" key="6">
    <source>
        <dbReference type="EMBL" id="QQE72665.1"/>
    </source>
</evidence>
<evidence type="ECO:0000256" key="4">
    <source>
        <dbReference type="ARBA" id="ARBA00023239"/>
    </source>
</evidence>
<name>A0A7T5EHJ1_9BACL</name>
<reference evidence="6 8" key="1">
    <citation type="submission" date="2020-12" db="EMBL/GenBank/DDBJ databases">
        <title>strain FJAT-54423T represents a novel species of the genus Brevibacillus.</title>
        <authorList>
            <person name="Tang R."/>
        </authorList>
    </citation>
    <scope>NUCLEOTIDE SEQUENCE [LARGE SCALE GENOMIC DNA]</scope>
    <source>
        <strain evidence="6 8">FJAT-54423</strain>
    </source>
</reference>
<dbReference type="GO" id="GO:0070403">
    <property type="term" value="F:NAD+ binding"/>
    <property type="evidence" value="ECO:0007669"/>
    <property type="project" value="InterPro"/>
</dbReference>
<dbReference type="Proteomes" id="UP000677234">
    <property type="component" value="Chromosome"/>
</dbReference>
<dbReference type="GO" id="GO:0048040">
    <property type="term" value="F:UDP-glucuronate decarboxylase activity"/>
    <property type="evidence" value="ECO:0007669"/>
    <property type="project" value="TreeGrafter"/>
</dbReference>
<evidence type="ECO:0000313" key="8">
    <source>
        <dbReference type="Proteomes" id="UP000595847"/>
    </source>
</evidence>
<proteinExistence type="predicted"/>
<evidence type="ECO:0000259" key="5">
    <source>
        <dbReference type="Pfam" id="PF01370"/>
    </source>
</evidence>
<reference evidence="7" key="2">
    <citation type="submission" date="2021-04" db="EMBL/GenBank/DDBJ databases">
        <title>Brevibacillus composti FJAT-54423, complete genome.</title>
        <authorList>
            <person name="Tang R."/>
        </authorList>
    </citation>
    <scope>NUCLEOTIDE SEQUENCE</scope>
    <source>
        <strain evidence="7">FJAT-54424</strain>
    </source>
</reference>
<keyword evidence="2" id="KW-0210">Decarboxylase</keyword>
<dbReference type="GO" id="GO:0005737">
    <property type="term" value="C:cytoplasm"/>
    <property type="evidence" value="ECO:0007669"/>
    <property type="project" value="TreeGrafter"/>
</dbReference>
<dbReference type="RefSeq" id="WP_198826298.1">
    <property type="nucleotide sequence ID" value="NZ_CP066308.1"/>
</dbReference>
<evidence type="ECO:0000256" key="2">
    <source>
        <dbReference type="ARBA" id="ARBA00022793"/>
    </source>
</evidence>
<dbReference type="GO" id="GO:0042732">
    <property type="term" value="P:D-xylose metabolic process"/>
    <property type="evidence" value="ECO:0007669"/>
    <property type="project" value="InterPro"/>
</dbReference>
<dbReference type="Proteomes" id="UP000595847">
    <property type="component" value="Chromosome"/>
</dbReference>
<dbReference type="EMBL" id="CP066308">
    <property type="protein sequence ID" value="QQE72665.1"/>
    <property type="molecule type" value="Genomic_DNA"/>
</dbReference>
<keyword evidence="9" id="KW-1185">Reference proteome</keyword>
<dbReference type="PANTHER" id="PTHR43078">
    <property type="entry name" value="UDP-GLUCURONIC ACID DECARBOXYLASE-RELATED"/>
    <property type="match status" value="1"/>
</dbReference>
<comment type="cofactor">
    <cofactor evidence="1">
        <name>NAD(+)</name>
        <dbReference type="ChEBI" id="CHEBI:57540"/>
    </cofactor>
</comment>
<dbReference type="Gene3D" id="3.40.50.720">
    <property type="entry name" value="NAD(P)-binding Rossmann-like Domain"/>
    <property type="match status" value="1"/>
</dbReference>
<keyword evidence="3" id="KW-0520">NAD</keyword>
<feature type="domain" description="NAD-dependent epimerase/dehydratase" evidence="5">
    <location>
        <begin position="3"/>
        <end position="243"/>
    </location>
</feature>
<dbReference type="PANTHER" id="PTHR43078:SF6">
    <property type="entry name" value="UDP-GLUCURONIC ACID DECARBOXYLASE 1"/>
    <property type="match status" value="1"/>
</dbReference>
<dbReference type="EMBL" id="CP073708">
    <property type="protein sequence ID" value="QUO39743.1"/>
    <property type="molecule type" value="Genomic_DNA"/>
</dbReference>
<evidence type="ECO:0000313" key="9">
    <source>
        <dbReference type="Proteomes" id="UP000677234"/>
    </source>
</evidence>
<dbReference type="InterPro" id="IPR036291">
    <property type="entry name" value="NAD(P)-bd_dom_sf"/>
</dbReference>
<dbReference type="SUPFAM" id="SSF51735">
    <property type="entry name" value="NAD(P)-binding Rossmann-fold domains"/>
    <property type="match status" value="1"/>
</dbReference>
<dbReference type="KEGG" id="bcop:JD108_11875"/>
<evidence type="ECO:0000313" key="7">
    <source>
        <dbReference type="EMBL" id="QUO39743.1"/>
    </source>
</evidence>
<evidence type="ECO:0000256" key="1">
    <source>
        <dbReference type="ARBA" id="ARBA00001911"/>
    </source>
</evidence>